<dbReference type="Pfam" id="PF03795">
    <property type="entry name" value="YCII"/>
    <property type="match status" value="1"/>
</dbReference>
<dbReference type="Proteomes" id="UP001321542">
    <property type="component" value="Chromosome"/>
</dbReference>
<organism evidence="3 4">
    <name type="scientific">Streptomyces graminofaciens</name>
    <dbReference type="NCBI Taxonomy" id="68212"/>
    <lineage>
        <taxon>Bacteria</taxon>
        <taxon>Bacillati</taxon>
        <taxon>Actinomycetota</taxon>
        <taxon>Actinomycetes</taxon>
        <taxon>Kitasatosporales</taxon>
        <taxon>Streptomycetaceae</taxon>
        <taxon>Streptomyces</taxon>
    </lineage>
</organism>
<dbReference type="Gene3D" id="3.30.70.1060">
    <property type="entry name" value="Dimeric alpha+beta barrel"/>
    <property type="match status" value="1"/>
</dbReference>
<dbReference type="EMBL" id="AP018448">
    <property type="protein sequence ID" value="BBC36688.1"/>
    <property type="molecule type" value="Genomic_DNA"/>
</dbReference>
<evidence type="ECO:0000313" key="4">
    <source>
        <dbReference type="Proteomes" id="UP001321542"/>
    </source>
</evidence>
<name>A0ABN5VVW5_9ACTN</name>
<sequence length="116" mass="12682">MSPAPARPHIVTPEISMAKFVVEFEYNVDRAGREHLHPAHTDYLRALTESGVLLLAGPLVDTNGGLLVYEAEDGDALQRILDAEPYVTGGIVCHIRIRQWAPGKGTWVAARRQAVA</sequence>
<dbReference type="InterPro" id="IPR011008">
    <property type="entry name" value="Dimeric_a/b-barrel"/>
</dbReference>
<dbReference type="PANTHER" id="PTHR37828">
    <property type="entry name" value="GSR2449 PROTEIN"/>
    <property type="match status" value="1"/>
</dbReference>
<dbReference type="InterPro" id="IPR005545">
    <property type="entry name" value="YCII"/>
</dbReference>
<comment type="similarity">
    <text evidence="1">Belongs to the YciI family.</text>
</comment>
<evidence type="ECO:0000259" key="2">
    <source>
        <dbReference type="Pfam" id="PF03795"/>
    </source>
</evidence>
<dbReference type="SUPFAM" id="SSF54909">
    <property type="entry name" value="Dimeric alpha+beta barrel"/>
    <property type="match status" value="1"/>
</dbReference>
<reference evidence="3 4" key="2">
    <citation type="journal article" date="2023" name="ChemBioChem">
        <title>Acyltransferase Domain Exchange between Two Independent Type I Polyketide Synthases in the Same Producer Strain of Macrolide Antibiotics.</title>
        <authorList>
            <person name="Kudo F."/>
            <person name="Kishikawa K."/>
            <person name="Tsuboi K."/>
            <person name="Kido T."/>
            <person name="Usui T."/>
            <person name="Hashimoto J."/>
            <person name="Shin-Ya K."/>
            <person name="Miyanaga A."/>
            <person name="Eguchi T."/>
        </authorList>
    </citation>
    <scope>NUCLEOTIDE SEQUENCE [LARGE SCALE GENOMIC DNA]</scope>
    <source>
        <strain evidence="3 4">A-8890</strain>
    </source>
</reference>
<keyword evidence="4" id="KW-1185">Reference proteome</keyword>
<evidence type="ECO:0000313" key="3">
    <source>
        <dbReference type="EMBL" id="BBC36688.1"/>
    </source>
</evidence>
<evidence type="ECO:0000256" key="1">
    <source>
        <dbReference type="ARBA" id="ARBA00007689"/>
    </source>
</evidence>
<feature type="domain" description="YCII-related" evidence="2">
    <location>
        <begin position="31"/>
        <end position="100"/>
    </location>
</feature>
<dbReference type="PANTHER" id="PTHR37828:SF1">
    <property type="entry name" value="YCII-RELATED DOMAIN-CONTAINING PROTEIN"/>
    <property type="match status" value="1"/>
</dbReference>
<proteinExistence type="inferred from homology"/>
<protein>
    <recommendedName>
        <fullName evidence="2">YCII-related domain-containing protein</fullName>
    </recommendedName>
</protein>
<accession>A0ABN5VVW5</accession>
<gene>
    <name evidence="3" type="ORF">SGFS_079820</name>
</gene>
<reference evidence="3 4" key="1">
    <citation type="journal article" date="2010" name="ChemBioChem">
        <title>Cloning and characterization of the biosynthetic gene cluster of 16-membered macrolide antibiotic FD-891: involvement of a dual functional cytochrome P450 monooxygenase catalyzing epoxidation and hydroxylation.</title>
        <authorList>
            <person name="Kudo F."/>
            <person name="Motegi A."/>
            <person name="Mizoue K."/>
            <person name="Eguchi T."/>
        </authorList>
    </citation>
    <scope>NUCLEOTIDE SEQUENCE [LARGE SCALE GENOMIC DNA]</scope>
    <source>
        <strain evidence="3 4">A-8890</strain>
    </source>
</reference>